<keyword evidence="2" id="KW-1185">Reference proteome</keyword>
<comment type="caution">
    <text evidence="1">The sequence shown here is derived from an EMBL/GenBank/DDBJ whole genome shotgun (WGS) entry which is preliminary data.</text>
</comment>
<evidence type="ECO:0000313" key="2">
    <source>
        <dbReference type="Proteomes" id="UP001279734"/>
    </source>
</evidence>
<dbReference type="Proteomes" id="UP001279734">
    <property type="component" value="Unassembled WGS sequence"/>
</dbReference>
<evidence type="ECO:0000313" key="1">
    <source>
        <dbReference type="EMBL" id="GMH04017.1"/>
    </source>
</evidence>
<dbReference type="EMBL" id="BSYO01000004">
    <property type="protein sequence ID" value="GMH04017.1"/>
    <property type="molecule type" value="Genomic_DNA"/>
</dbReference>
<dbReference type="AlphaFoldDB" id="A0AAD3XGU5"/>
<reference evidence="1" key="1">
    <citation type="submission" date="2023-05" db="EMBL/GenBank/DDBJ databases">
        <title>Nepenthes gracilis genome sequencing.</title>
        <authorList>
            <person name="Fukushima K."/>
        </authorList>
    </citation>
    <scope>NUCLEOTIDE SEQUENCE</scope>
    <source>
        <strain evidence="1">SING2019-196</strain>
    </source>
</reference>
<sequence>MAIEAHFYAKATVAAFELLICSIVTTKAKTIRASWKAAKVGAHLCSEIDQWITLEEIGRNLVACPGNDF</sequence>
<gene>
    <name evidence="1" type="ORF">Nepgr_005856</name>
</gene>
<proteinExistence type="predicted"/>
<protein>
    <submittedName>
        <fullName evidence="1">Uncharacterized protein</fullName>
    </submittedName>
</protein>
<organism evidence="1 2">
    <name type="scientific">Nepenthes gracilis</name>
    <name type="common">Slender pitcher plant</name>
    <dbReference type="NCBI Taxonomy" id="150966"/>
    <lineage>
        <taxon>Eukaryota</taxon>
        <taxon>Viridiplantae</taxon>
        <taxon>Streptophyta</taxon>
        <taxon>Embryophyta</taxon>
        <taxon>Tracheophyta</taxon>
        <taxon>Spermatophyta</taxon>
        <taxon>Magnoliopsida</taxon>
        <taxon>eudicotyledons</taxon>
        <taxon>Gunneridae</taxon>
        <taxon>Pentapetalae</taxon>
        <taxon>Caryophyllales</taxon>
        <taxon>Nepenthaceae</taxon>
        <taxon>Nepenthes</taxon>
    </lineage>
</organism>
<accession>A0AAD3XGU5</accession>
<name>A0AAD3XGU5_NEPGR</name>